<accession>A0A1F5MJK7</accession>
<protein>
    <submittedName>
        <fullName evidence="1">Uncharacterized protein</fullName>
    </submittedName>
</protein>
<dbReference type="Proteomes" id="UP000178017">
    <property type="component" value="Unassembled WGS sequence"/>
</dbReference>
<sequence>MEERKFPGPFNKVLILDELSPSAVIAGFVLEKLGVIAPQAELVIRADKRVSRGLLAEAIPLFKTGEGNIEIDYLNPGVLEGIIKESPLSRQDRASLRQITLALEPFRRLREDEWWRIRSLPNLKPEHGYLSKLLARQLLANFGIPSAGYVDASQVLGSLYSLPSDNFLRSIMQFPVELNNSQSRDNLRKPVRYPRLEHIPTDFTVPRIKTLDDGGNSYEKAIFALDRGKSKLLKGQRFVMVVGGSPHSGKSTTAASLVSSAKDLIYHCASDGIFNPNDIEVCVVDLDLVSPTIESIVRPQPVIRNPNLRWNDQLIARGVTDLNKARVFNNLVVADMPGGSPDNVTQSFARGVDFSILIEKGRDEEAHSWRDFLLSPHLPTYLVYAHTRLNELGRYSGIREYESRTRGDRYDFLRGRIVNLNRQVVRGDPFIDFAAAVLLFDYLPTAVLRRDAYRGNLQYCALN</sequence>
<dbReference type="EMBL" id="MFDO01000016">
    <property type="protein sequence ID" value="OGE65567.1"/>
    <property type="molecule type" value="Genomic_DNA"/>
</dbReference>
<evidence type="ECO:0000313" key="2">
    <source>
        <dbReference type="Proteomes" id="UP000178017"/>
    </source>
</evidence>
<comment type="caution">
    <text evidence="1">The sequence shown here is derived from an EMBL/GenBank/DDBJ whole genome shotgun (WGS) entry which is preliminary data.</text>
</comment>
<reference evidence="1 2" key="1">
    <citation type="journal article" date="2016" name="Nat. Commun.">
        <title>Thousands of microbial genomes shed light on interconnected biogeochemical processes in an aquifer system.</title>
        <authorList>
            <person name="Anantharaman K."/>
            <person name="Brown C.T."/>
            <person name="Hug L.A."/>
            <person name="Sharon I."/>
            <person name="Castelle C.J."/>
            <person name="Probst A.J."/>
            <person name="Thomas B.C."/>
            <person name="Singh A."/>
            <person name="Wilkins M.J."/>
            <person name="Karaoz U."/>
            <person name="Brodie E.L."/>
            <person name="Williams K.H."/>
            <person name="Hubbard S.S."/>
            <person name="Banfield J.F."/>
        </authorList>
    </citation>
    <scope>NUCLEOTIDE SEQUENCE [LARGE SCALE GENOMIC DNA]</scope>
</reference>
<name>A0A1F5MJK7_9BACT</name>
<organism evidence="1 2">
    <name type="scientific">Candidatus Daviesbacteria bacterium RIFCSPLOWO2_01_FULL_40_24</name>
    <dbReference type="NCBI Taxonomy" id="1797787"/>
    <lineage>
        <taxon>Bacteria</taxon>
        <taxon>Candidatus Daviesiibacteriota</taxon>
    </lineage>
</organism>
<gene>
    <name evidence="1" type="ORF">A3B49_02005</name>
</gene>
<proteinExistence type="predicted"/>
<evidence type="ECO:0000313" key="1">
    <source>
        <dbReference type="EMBL" id="OGE65567.1"/>
    </source>
</evidence>
<dbReference type="AlphaFoldDB" id="A0A1F5MJK7"/>